<name>A0A6J7I175_9ZZZZ</name>
<dbReference type="EMBL" id="CAFBMX010000003">
    <property type="protein sequence ID" value="CAB4924480.1"/>
    <property type="molecule type" value="Genomic_DNA"/>
</dbReference>
<organism evidence="1">
    <name type="scientific">freshwater metagenome</name>
    <dbReference type="NCBI Taxonomy" id="449393"/>
    <lineage>
        <taxon>unclassified sequences</taxon>
        <taxon>metagenomes</taxon>
        <taxon>ecological metagenomes</taxon>
    </lineage>
</organism>
<accession>A0A6J7I175</accession>
<evidence type="ECO:0000313" key="1">
    <source>
        <dbReference type="EMBL" id="CAB4924480.1"/>
    </source>
</evidence>
<sequence>MTTPEEQPKLPLIRHLSDENSLSRWAHPARMVDIRTRHSSKAPRIGTLRFFTEDGFPEIYLALTSYTGIDGVEWLKSAFQNARTERRAGSGPMPSGPSM</sequence>
<protein>
    <submittedName>
        <fullName evidence="1">Unannotated protein</fullName>
    </submittedName>
</protein>
<gene>
    <name evidence="1" type="ORF">UFOPK3674_00758</name>
</gene>
<reference evidence="1" key="1">
    <citation type="submission" date="2020-05" db="EMBL/GenBank/DDBJ databases">
        <authorList>
            <person name="Chiriac C."/>
            <person name="Salcher M."/>
            <person name="Ghai R."/>
            <person name="Kavagutti S V."/>
        </authorList>
    </citation>
    <scope>NUCLEOTIDE SEQUENCE</scope>
</reference>
<proteinExistence type="predicted"/>
<dbReference type="AlphaFoldDB" id="A0A6J7I175"/>